<accession>A0A0F8ZUL7</accession>
<proteinExistence type="predicted"/>
<gene>
    <name evidence="1" type="ORF">LCGC14_2651820</name>
</gene>
<dbReference type="EMBL" id="LAZR01046009">
    <property type="protein sequence ID" value="KKK97528.1"/>
    <property type="molecule type" value="Genomic_DNA"/>
</dbReference>
<name>A0A0F8ZUL7_9ZZZZ</name>
<reference evidence="1" key="1">
    <citation type="journal article" date="2015" name="Nature">
        <title>Complex archaea that bridge the gap between prokaryotes and eukaryotes.</title>
        <authorList>
            <person name="Spang A."/>
            <person name="Saw J.H."/>
            <person name="Jorgensen S.L."/>
            <person name="Zaremba-Niedzwiedzka K."/>
            <person name="Martijn J."/>
            <person name="Lind A.E."/>
            <person name="van Eijk R."/>
            <person name="Schleper C."/>
            <person name="Guy L."/>
            <person name="Ettema T.J."/>
        </authorList>
    </citation>
    <scope>NUCLEOTIDE SEQUENCE</scope>
</reference>
<sequence>MYEVKCTIEGIVPIMFSRFPLPEKPGDTKKQTKQTVAEKMWIDKKGVYIPTDNLRMLLIGNRFRPGAAKIYGSEVESKKGTKYLNFCKACVWVIGDNNKLYFKPKRTTHDDVDIRSFINASNSRATTERPILTTPWSLTFEVQVTDDS</sequence>
<comment type="caution">
    <text evidence="1">The sequence shown here is derived from an EMBL/GenBank/DDBJ whole genome shotgun (WGS) entry which is preliminary data.</text>
</comment>
<organism evidence="1">
    <name type="scientific">marine sediment metagenome</name>
    <dbReference type="NCBI Taxonomy" id="412755"/>
    <lineage>
        <taxon>unclassified sequences</taxon>
        <taxon>metagenomes</taxon>
        <taxon>ecological metagenomes</taxon>
    </lineage>
</organism>
<dbReference type="AlphaFoldDB" id="A0A0F8ZUL7"/>
<feature type="non-terminal residue" evidence="1">
    <location>
        <position position="148"/>
    </location>
</feature>
<evidence type="ECO:0000313" key="1">
    <source>
        <dbReference type="EMBL" id="KKK97528.1"/>
    </source>
</evidence>
<protein>
    <submittedName>
        <fullName evidence="1">Uncharacterized protein</fullName>
    </submittedName>
</protein>